<dbReference type="Pfam" id="PF00905">
    <property type="entry name" value="Transpeptidase"/>
    <property type="match status" value="1"/>
</dbReference>
<feature type="region of interest" description="Disordered" evidence="4">
    <location>
        <begin position="667"/>
        <end position="693"/>
    </location>
</feature>
<dbReference type="Pfam" id="PF03717">
    <property type="entry name" value="PBP_dimer"/>
    <property type="match status" value="1"/>
</dbReference>
<feature type="transmembrane region" description="Helical" evidence="5">
    <location>
        <begin position="12"/>
        <end position="32"/>
    </location>
</feature>
<protein>
    <submittedName>
        <fullName evidence="7">Stage V sporulation protein D</fullName>
        <ecNumber evidence="7">2.4.1.129</ecNumber>
    </submittedName>
</protein>
<sequence length="693" mass="76757">MGESKLQVRKRILILFLIVVFVMLGIILRLAWIQIFNNELYQSKALNQRLRKLKVEPRRGIIYDKNGEELAISGSSQTVVAVPAEIEDPSKVADKLTLILDMERSEIYKKITKSAYAVYLERKISEKKAAQIKSLDLSGITFTEETKRFYPKGDLAAHILGFAGIDNQGLNGIELAYDQVLRGEPGRIMIEKDATGRMMPRGVEQYLDPTDGNNLYLTIDHVVQYIAERELEKALRGNEAEGGTIIVMNPQTGGVLALANRPTYNPNHFAKYSPGRWRNSAISDSYEPGSTFKIVTMSAALEEGVVNLEDQFFDPGYIKVEGERIKCWKNGGHGKQTFAEVVANSCNPGFVQIGQRVGKEDFYQYVKAFGFGQKTDINLPGEADGLVYDYDDIGPVELATMSFGHGISVTPMQLITAVSAVASDGVLLNPRLVDRIENEEGEVIKDFKSKEIRKVVSEETAKTTRDLLEGVVTDGSGEKAQVKGYRIGGKTGTAKHYGVQSYDSSFIGMLPIDNPQLVVLVVMKGVSSYPYYGSQVAAPLFHDVVKDTVRYLGIPPTEREEVRDREQEDSKEVEVPNLINYSFAEGQSKLRQLGLNSKFEGSGDQIADQIPKPGAMIRKGSTVIFFSDDALDHRSRYDITVPNLEGESLKEARSLLSELELKLEGEGKGTITSQQPKPGTRIESGDTIKVKLN</sequence>
<dbReference type="RefSeq" id="WP_013277726.1">
    <property type="nucleotide sequence ID" value="NC_014378.1"/>
</dbReference>
<dbReference type="Gene3D" id="1.10.150.770">
    <property type="match status" value="1"/>
</dbReference>
<evidence type="ECO:0000256" key="3">
    <source>
        <dbReference type="ARBA" id="ARBA00023136"/>
    </source>
</evidence>
<dbReference type="SMART" id="SM00740">
    <property type="entry name" value="PASTA"/>
    <property type="match status" value="2"/>
</dbReference>
<keyword evidence="3 5" id="KW-0472">Membrane</keyword>
<evidence type="ECO:0000256" key="1">
    <source>
        <dbReference type="ARBA" id="ARBA00004370"/>
    </source>
</evidence>
<evidence type="ECO:0000256" key="5">
    <source>
        <dbReference type="SAM" id="Phobius"/>
    </source>
</evidence>
<dbReference type="SUPFAM" id="SSF56601">
    <property type="entry name" value="beta-lactamase/transpeptidase-like"/>
    <property type="match status" value="1"/>
</dbReference>
<feature type="compositionally biased region" description="Basic and acidic residues" evidence="4">
    <location>
        <begin position="683"/>
        <end position="693"/>
    </location>
</feature>
<dbReference type="Gene3D" id="3.40.710.10">
    <property type="entry name" value="DD-peptidase/beta-lactamase superfamily"/>
    <property type="match status" value="1"/>
</dbReference>
<evidence type="ECO:0000256" key="4">
    <source>
        <dbReference type="SAM" id="MobiDB-lite"/>
    </source>
</evidence>
<dbReference type="InterPro" id="IPR036138">
    <property type="entry name" value="PBP_dimer_sf"/>
</dbReference>
<dbReference type="PANTHER" id="PTHR30627:SF1">
    <property type="entry name" value="PEPTIDOGLYCAN D,D-TRANSPEPTIDASE FTSI"/>
    <property type="match status" value="1"/>
</dbReference>
<comment type="similarity">
    <text evidence="2">Belongs to the transpeptidase family.</text>
</comment>
<dbReference type="Proteomes" id="UP000001661">
    <property type="component" value="Chromosome"/>
</dbReference>
<dbReference type="eggNOG" id="COG0768">
    <property type="taxonomic scope" value="Bacteria"/>
</dbReference>
<dbReference type="SUPFAM" id="SSF54184">
    <property type="entry name" value="Penicillin-binding protein 2x (pbp-2x), c-terminal domain"/>
    <property type="match status" value="2"/>
</dbReference>
<evidence type="ECO:0000313" key="7">
    <source>
        <dbReference type="EMBL" id="ADL12280.1"/>
    </source>
</evidence>
<dbReference type="PROSITE" id="PS51178">
    <property type="entry name" value="PASTA"/>
    <property type="match status" value="2"/>
</dbReference>
<dbReference type="KEGG" id="aar:Acear_0740"/>
<dbReference type="HOGENOM" id="CLU_009289_6_0_9"/>
<name>D9QVM1_ACEAZ</name>
<comment type="subcellular location">
    <subcellularLocation>
        <location evidence="1">Membrane</location>
    </subcellularLocation>
</comment>
<dbReference type="GO" id="GO:0008658">
    <property type="term" value="F:penicillin binding"/>
    <property type="evidence" value="ECO:0007669"/>
    <property type="project" value="InterPro"/>
</dbReference>
<keyword evidence="8" id="KW-1185">Reference proteome</keyword>
<dbReference type="OrthoDB" id="9804124at2"/>
<keyword evidence="5" id="KW-0812">Transmembrane</keyword>
<evidence type="ECO:0000256" key="2">
    <source>
        <dbReference type="ARBA" id="ARBA00007171"/>
    </source>
</evidence>
<dbReference type="InterPro" id="IPR001460">
    <property type="entry name" value="PCN-bd_Tpept"/>
</dbReference>
<proteinExistence type="inferred from homology"/>
<dbReference type="InterPro" id="IPR005311">
    <property type="entry name" value="PBP_dimer"/>
</dbReference>
<dbReference type="InterPro" id="IPR005543">
    <property type="entry name" value="PASTA_dom"/>
</dbReference>
<accession>D9QVM1</accession>
<dbReference type="InterPro" id="IPR050515">
    <property type="entry name" value="Beta-lactam/transpept"/>
</dbReference>
<dbReference type="NCBIfam" id="TIGR02214">
    <property type="entry name" value="spoVD_pbp"/>
    <property type="match status" value="1"/>
</dbReference>
<dbReference type="GO" id="GO:0016757">
    <property type="term" value="F:glycosyltransferase activity"/>
    <property type="evidence" value="ECO:0007669"/>
    <property type="project" value="UniProtKB-KW"/>
</dbReference>
<dbReference type="PANTHER" id="PTHR30627">
    <property type="entry name" value="PEPTIDOGLYCAN D,D-TRANSPEPTIDASE"/>
    <property type="match status" value="1"/>
</dbReference>
<keyword evidence="7" id="KW-0328">Glycosyltransferase</keyword>
<dbReference type="CDD" id="cd06577">
    <property type="entry name" value="PASTA_pknB"/>
    <property type="match status" value="1"/>
</dbReference>
<feature type="domain" description="PASTA" evidence="6">
    <location>
        <begin position="634"/>
        <end position="693"/>
    </location>
</feature>
<organism evidence="7 8">
    <name type="scientific">Acetohalobium arabaticum (strain ATCC 49924 / DSM 5501 / Z-7288)</name>
    <dbReference type="NCBI Taxonomy" id="574087"/>
    <lineage>
        <taxon>Bacteria</taxon>
        <taxon>Bacillati</taxon>
        <taxon>Bacillota</taxon>
        <taxon>Clostridia</taxon>
        <taxon>Halanaerobiales</taxon>
        <taxon>Halobacteroidaceae</taxon>
        <taxon>Acetohalobium</taxon>
    </lineage>
</organism>
<dbReference type="STRING" id="574087.Acear_0740"/>
<dbReference type="Gene3D" id="3.90.1310.10">
    <property type="entry name" value="Penicillin-binding protein 2a (Domain 2)"/>
    <property type="match status" value="1"/>
</dbReference>
<evidence type="ECO:0000313" key="8">
    <source>
        <dbReference type="Proteomes" id="UP000001661"/>
    </source>
</evidence>
<evidence type="ECO:0000259" key="6">
    <source>
        <dbReference type="PROSITE" id="PS51178"/>
    </source>
</evidence>
<dbReference type="EMBL" id="CP002105">
    <property type="protein sequence ID" value="ADL12280.1"/>
    <property type="molecule type" value="Genomic_DNA"/>
</dbReference>
<dbReference type="eggNOG" id="COG2815">
    <property type="taxonomic scope" value="Bacteria"/>
</dbReference>
<dbReference type="EC" id="2.4.1.129" evidence="7"/>
<dbReference type="SUPFAM" id="SSF56519">
    <property type="entry name" value="Penicillin binding protein dimerisation domain"/>
    <property type="match status" value="1"/>
</dbReference>
<keyword evidence="5" id="KW-1133">Transmembrane helix</keyword>
<reference evidence="7 8" key="1">
    <citation type="journal article" date="2010" name="Stand. Genomic Sci.">
        <title>Complete genome sequence of Acetohalobium arabaticum type strain (Z-7288).</title>
        <authorList>
            <person name="Sikorski J."/>
            <person name="Lapidus A."/>
            <person name="Chertkov O."/>
            <person name="Lucas S."/>
            <person name="Copeland A."/>
            <person name="Glavina Del Rio T."/>
            <person name="Nolan M."/>
            <person name="Tice H."/>
            <person name="Cheng J.F."/>
            <person name="Han C."/>
            <person name="Brambilla E."/>
            <person name="Pitluck S."/>
            <person name="Liolios K."/>
            <person name="Ivanova N."/>
            <person name="Mavromatis K."/>
            <person name="Mikhailova N."/>
            <person name="Pati A."/>
            <person name="Bruce D."/>
            <person name="Detter C."/>
            <person name="Tapia R."/>
            <person name="Goodwin L."/>
            <person name="Chen A."/>
            <person name="Palaniappan K."/>
            <person name="Land M."/>
            <person name="Hauser L."/>
            <person name="Chang Y.J."/>
            <person name="Jeffries C.D."/>
            <person name="Rohde M."/>
            <person name="Goker M."/>
            <person name="Spring S."/>
            <person name="Woyke T."/>
            <person name="Bristow J."/>
            <person name="Eisen J.A."/>
            <person name="Markowitz V."/>
            <person name="Hugenholtz P."/>
            <person name="Kyrpides N.C."/>
            <person name="Klenk H.P."/>
        </authorList>
    </citation>
    <scope>NUCLEOTIDE SEQUENCE [LARGE SCALE GENOMIC DNA]</scope>
    <source>
        <strain evidence="8">ATCC 49924 / DSM 5501 / Z-7288</strain>
    </source>
</reference>
<dbReference type="CDD" id="cd06576">
    <property type="entry name" value="PASTA_Pbp2x-like_1"/>
    <property type="match status" value="1"/>
</dbReference>
<dbReference type="AlphaFoldDB" id="D9QVM1"/>
<dbReference type="Gene3D" id="3.30.10.20">
    <property type="match status" value="2"/>
</dbReference>
<gene>
    <name evidence="7" type="ordered locus">Acear_0740</name>
</gene>
<dbReference type="GO" id="GO:0071555">
    <property type="term" value="P:cell wall organization"/>
    <property type="evidence" value="ECO:0007669"/>
    <property type="project" value="TreeGrafter"/>
</dbReference>
<dbReference type="InterPro" id="IPR011927">
    <property type="entry name" value="SpoVD_pbp"/>
</dbReference>
<keyword evidence="7" id="KW-0808">Transferase</keyword>
<dbReference type="Pfam" id="PF03793">
    <property type="entry name" value="PASTA"/>
    <property type="match status" value="2"/>
</dbReference>
<dbReference type="GO" id="GO:0005886">
    <property type="term" value="C:plasma membrane"/>
    <property type="evidence" value="ECO:0007669"/>
    <property type="project" value="TreeGrafter"/>
</dbReference>
<feature type="domain" description="PASTA" evidence="6">
    <location>
        <begin position="569"/>
        <end position="629"/>
    </location>
</feature>
<dbReference type="InterPro" id="IPR012338">
    <property type="entry name" value="Beta-lactam/transpept-like"/>
</dbReference>